<proteinExistence type="predicted"/>
<name>A0A095SV06_9FLAO</name>
<evidence type="ECO:0000256" key="1">
    <source>
        <dbReference type="SAM" id="SignalP"/>
    </source>
</evidence>
<feature type="chain" id="PRO_5001918013" description="PrcB C-terminal domain-containing protein" evidence="1">
    <location>
        <begin position="20"/>
        <end position="151"/>
    </location>
</feature>
<gene>
    <name evidence="2" type="ORF">LG45_07800</name>
</gene>
<dbReference type="STRING" id="1453498.LG45_07800"/>
<reference evidence="2 3" key="1">
    <citation type="submission" date="2014-09" db="EMBL/GenBank/DDBJ databases">
        <title>Whole Genome Shotgun of Flavobacterium aquatile LMG 4008.</title>
        <authorList>
            <person name="Gale A.N."/>
            <person name="Pipes S.E."/>
            <person name="Newman J.D."/>
        </authorList>
    </citation>
    <scope>NUCLEOTIDE SEQUENCE [LARGE SCALE GENOMIC DNA]</scope>
    <source>
        <strain evidence="2 3">LMG 4008</strain>
    </source>
</reference>
<comment type="caution">
    <text evidence="2">The sequence shown here is derived from an EMBL/GenBank/DDBJ whole genome shotgun (WGS) entry which is preliminary data.</text>
</comment>
<dbReference type="RefSeq" id="WP_035125845.1">
    <property type="nucleotide sequence ID" value="NZ_JRHH01000003.1"/>
</dbReference>
<dbReference type="Proteomes" id="UP000029554">
    <property type="component" value="Unassembled WGS sequence"/>
</dbReference>
<accession>A0A095SV06</accession>
<dbReference type="EMBL" id="JRHH01000003">
    <property type="protein sequence ID" value="KGD68189.1"/>
    <property type="molecule type" value="Genomic_DNA"/>
</dbReference>
<keyword evidence="1" id="KW-0732">Signal</keyword>
<evidence type="ECO:0008006" key="4">
    <source>
        <dbReference type="Google" id="ProtNLM"/>
    </source>
</evidence>
<sequence>MNKLVLILFAAVFISCSNSDDNNETPALTATEISGGDLYGNGDEGIEESRLLITNVADWNALKDSMDSVNPVSEGFAETTIDFQNYDVIAIFDEIKGYGGYTIAIDEIAENEDNYIVSIVKTGSEGFATTVITQPFHIYKIPKATKPVIFI</sequence>
<protein>
    <recommendedName>
        <fullName evidence="4">PrcB C-terminal domain-containing protein</fullName>
    </recommendedName>
</protein>
<dbReference type="OrthoDB" id="1447404at2"/>
<dbReference type="PROSITE" id="PS51257">
    <property type="entry name" value="PROKAR_LIPOPROTEIN"/>
    <property type="match status" value="1"/>
</dbReference>
<keyword evidence="3" id="KW-1185">Reference proteome</keyword>
<evidence type="ECO:0000313" key="3">
    <source>
        <dbReference type="Proteomes" id="UP000029554"/>
    </source>
</evidence>
<organism evidence="2 3">
    <name type="scientific">Flavobacterium aquatile LMG 4008 = ATCC 11947</name>
    <dbReference type="NCBI Taxonomy" id="1453498"/>
    <lineage>
        <taxon>Bacteria</taxon>
        <taxon>Pseudomonadati</taxon>
        <taxon>Bacteroidota</taxon>
        <taxon>Flavobacteriia</taxon>
        <taxon>Flavobacteriales</taxon>
        <taxon>Flavobacteriaceae</taxon>
        <taxon>Flavobacterium</taxon>
    </lineage>
</organism>
<dbReference type="AlphaFoldDB" id="A0A095SV06"/>
<dbReference type="eggNOG" id="ENOG5032TQP">
    <property type="taxonomic scope" value="Bacteria"/>
</dbReference>
<feature type="signal peptide" evidence="1">
    <location>
        <begin position="1"/>
        <end position="19"/>
    </location>
</feature>
<evidence type="ECO:0000313" key="2">
    <source>
        <dbReference type="EMBL" id="KGD68189.1"/>
    </source>
</evidence>